<feature type="region of interest" description="Disordered" evidence="1">
    <location>
        <begin position="1"/>
        <end position="20"/>
    </location>
</feature>
<gene>
    <name evidence="3" type="ORF">GCM10009681_01110</name>
</gene>
<dbReference type="RefSeq" id="WP_344075521.1">
    <property type="nucleotide sequence ID" value="NZ_BAAALS010000001.1"/>
</dbReference>
<keyword evidence="4" id="KW-1185">Reference proteome</keyword>
<name>A0ABN2T7B6_9ACTN</name>
<dbReference type="SUPFAM" id="SSF55031">
    <property type="entry name" value="Bacterial exopeptidase dimerisation domain"/>
    <property type="match status" value="1"/>
</dbReference>
<organism evidence="3 4">
    <name type="scientific">Luedemannella helvata</name>
    <dbReference type="NCBI Taxonomy" id="349315"/>
    <lineage>
        <taxon>Bacteria</taxon>
        <taxon>Bacillati</taxon>
        <taxon>Actinomycetota</taxon>
        <taxon>Actinomycetes</taxon>
        <taxon>Micromonosporales</taxon>
        <taxon>Micromonosporaceae</taxon>
        <taxon>Luedemannella</taxon>
    </lineage>
</organism>
<evidence type="ECO:0000313" key="4">
    <source>
        <dbReference type="Proteomes" id="UP001500655"/>
    </source>
</evidence>
<reference evidence="3 4" key="1">
    <citation type="journal article" date="2019" name="Int. J. Syst. Evol. Microbiol.">
        <title>The Global Catalogue of Microorganisms (GCM) 10K type strain sequencing project: providing services to taxonomists for standard genome sequencing and annotation.</title>
        <authorList>
            <consortium name="The Broad Institute Genomics Platform"/>
            <consortium name="The Broad Institute Genome Sequencing Center for Infectious Disease"/>
            <person name="Wu L."/>
            <person name="Ma J."/>
        </authorList>
    </citation>
    <scope>NUCLEOTIDE SEQUENCE [LARGE SCALE GENOMIC DNA]</scope>
    <source>
        <strain evidence="3 4">JCM 13249</strain>
    </source>
</reference>
<dbReference type="PANTHER" id="PTHR11014:SF63">
    <property type="entry name" value="METALLOPEPTIDASE, PUTATIVE (AFU_ORTHOLOGUE AFUA_6G09600)-RELATED"/>
    <property type="match status" value="1"/>
</dbReference>
<dbReference type="Pfam" id="PF07687">
    <property type="entry name" value="M20_dimer"/>
    <property type="match status" value="1"/>
</dbReference>
<dbReference type="InterPro" id="IPR017439">
    <property type="entry name" value="Amidohydrolase"/>
</dbReference>
<dbReference type="InterPro" id="IPR036264">
    <property type="entry name" value="Bact_exopeptidase_dim_dom"/>
</dbReference>
<comment type="caution">
    <text evidence="3">The sequence shown here is derived from an EMBL/GenBank/DDBJ whole genome shotgun (WGS) entry which is preliminary data.</text>
</comment>
<accession>A0ABN2T7B6</accession>
<dbReference type="Pfam" id="PF01546">
    <property type="entry name" value="Peptidase_M20"/>
    <property type="match status" value="1"/>
</dbReference>
<dbReference type="PANTHER" id="PTHR11014">
    <property type="entry name" value="PEPTIDASE M20 FAMILY MEMBER"/>
    <property type="match status" value="1"/>
</dbReference>
<evidence type="ECO:0000256" key="1">
    <source>
        <dbReference type="SAM" id="MobiDB-lite"/>
    </source>
</evidence>
<protein>
    <submittedName>
        <fullName evidence="3">Amidohydrolase</fullName>
    </submittedName>
</protein>
<evidence type="ECO:0000259" key="2">
    <source>
        <dbReference type="Pfam" id="PF07687"/>
    </source>
</evidence>
<feature type="domain" description="Peptidase M20 dimerisation" evidence="2">
    <location>
        <begin position="229"/>
        <end position="322"/>
    </location>
</feature>
<sequence>MTSVLTLPATAGGEPEPADLPDDHGTFGCPAAYDPRPALDRFLAVRGGHLIAVRRHIHANPELSGQEFETAALIQRELTEAGLKPRLLPQGNGVICDIGTGDGPVVALRADIDALPLPDTKDVPYRSTKPNVCHACGHDAHATILLGAGLMFAQLARAGRLPGRVRLLFQPAEEQIMVREDGLLTGAPEIIAAGGLKDVTRIFALHCNPQLPVGTVGVRSGAFTAAADTVEVRITGPGGHTARPHLTVDLVHSLGRVLVDVPALLDRRVDARGGVSLVFGAVRAGEAANTIPSEGWARGTVRTLSRETWRELPALVTELVQSVVAGTGGTAHVTYTRGVPPVVNDSAATKLIADAATAVLGPQAVREAEVSMGGEDFAYYLETVPGAMIRLGVGRPGAAETFDIHQSSFDIDETAIGHGVRVMVYTALAALSQPL</sequence>
<dbReference type="PIRSF" id="PIRSF005962">
    <property type="entry name" value="Pept_M20D_amidohydro"/>
    <property type="match status" value="1"/>
</dbReference>
<dbReference type="InterPro" id="IPR002933">
    <property type="entry name" value="Peptidase_M20"/>
</dbReference>
<evidence type="ECO:0000313" key="3">
    <source>
        <dbReference type="EMBL" id="GAA1734706.1"/>
    </source>
</evidence>
<dbReference type="SUPFAM" id="SSF53187">
    <property type="entry name" value="Zn-dependent exopeptidases"/>
    <property type="match status" value="1"/>
</dbReference>
<proteinExistence type="predicted"/>
<dbReference type="InterPro" id="IPR011650">
    <property type="entry name" value="Peptidase_M20_dimer"/>
</dbReference>
<dbReference type="Gene3D" id="3.30.70.360">
    <property type="match status" value="1"/>
</dbReference>
<dbReference type="NCBIfam" id="TIGR01891">
    <property type="entry name" value="amidohydrolases"/>
    <property type="match status" value="1"/>
</dbReference>
<dbReference type="Gene3D" id="3.40.630.10">
    <property type="entry name" value="Zn peptidases"/>
    <property type="match status" value="1"/>
</dbReference>
<dbReference type="Proteomes" id="UP001500655">
    <property type="component" value="Unassembled WGS sequence"/>
</dbReference>
<dbReference type="EMBL" id="BAAALS010000001">
    <property type="protein sequence ID" value="GAA1734706.1"/>
    <property type="molecule type" value="Genomic_DNA"/>
</dbReference>